<keyword evidence="2 4" id="KW-0819">tRNA processing</keyword>
<dbReference type="InterPro" id="IPR020094">
    <property type="entry name" value="TruA/RsuA/RluB/E/F_N"/>
</dbReference>
<evidence type="ECO:0000256" key="1">
    <source>
        <dbReference type="ARBA" id="ARBA00009375"/>
    </source>
</evidence>
<dbReference type="InterPro" id="IPR020097">
    <property type="entry name" value="PsdUridine_synth_TruA_a/b_dom"/>
</dbReference>
<dbReference type="InterPro" id="IPR020095">
    <property type="entry name" value="PsdUridine_synth_TruA_C"/>
</dbReference>
<comment type="function">
    <text evidence="4">Formation of pseudouridine at positions 38, 39 and 40 in the anticodon stem and loop of transfer RNAs.</text>
</comment>
<evidence type="ECO:0000256" key="5">
    <source>
        <dbReference type="PIRSR" id="PIRSR001430-1"/>
    </source>
</evidence>
<dbReference type="EC" id="5.4.99.12" evidence="4"/>
<evidence type="ECO:0000256" key="7">
    <source>
        <dbReference type="RuleBase" id="RU003792"/>
    </source>
</evidence>
<reference evidence="9 10" key="1">
    <citation type="submission" date="2020-04" db="EMBL/GenBank/DDBJ databases">
        <title>Zoogloea sp. G-4-1-14 isolated from soil.</title>
        <authorList>
            <person name="Dahal R.H."/>
        </authorList>
    </citation>
    <scope>NUCLEOTIDE SEQUENCE [LARGE SCALE GENOMIC DNA]</scope>
    <source>
        <strain evidence="9 10">G-4-1-14</strain>
    </source>
</reference>
<feature type="binding site" evidence="4 6">
    <location>
        <position position="110"/>
    </location>
    <ligand>
        <name>substrate</name>
    </ligand>
</feature>
<dbReference type="Proteomes" id="UP000580043">
    <property type="component" value="Unassembled WGS sequence"/>
</dbReference>
<evidence type="ECO:0000256" key="6">
    <source>
        <dbReference type="PIRSR" id="PIRSR001430-2"/>
    </source>
</evidence>
<dbReference type="RefSeq" id="WP_169145280.1">
    <property type="nucleotide sequence ID" value="NZ_JABBGA010000004.1"/>
</dbReference>
<keyword evidence="3 4" id="KW-0413">Isomerase</keyword>
<feature type="active site" description="Nucleophile" evidence="4 5">
    <location>
        <position position="52"/>
    </location>
</feature>
<evidence type="ECO:0000313" key="10">
    <source>
        <dbReference type="Proteomes" id="UP000580043"/>
    </source>
</evidence>
<evidence type="ECO:0000259" key="8">
    <source>
        <dbReference type="Pfam" id="PF01416"/>
    </source>
</evidence>
<comment type="caution">
    <text evidence="4">Lacks conserved residue(s) required for the propagation of feature annotation.</text>
</comment>
<comment type="similarity">
    <text evidence="1 4 7">Belongs to the tRNA pseudouridine synthase TruA family.</text>
</comment>
<dbReference type="PIRSF" id="PIRSF001430">
    <property type="entry name" value="tRNA_psdUrid_synth"/>
    <property type="match status" value="1"/>
</dbReference>
<comment type="caution">
    <text evidence="9">The sequence shown here is derived from an EMBL/GenBank/DDBJ whole genome shotgun (WGS) entry which is preliminary data.</text>
</comment>
<protein>
    <recommendedName>
        <fullName evidence="4">tRNA pseudouridine synthase A</fullName>
        <ecNumber evidence="4">5.4.99.12</ecNumber>
    </recommendedName>
    <alternativeName>
        <fullName evidence="4">tRNA pseudouridine(38-40) synthase</fullName>
    </alternativeName>
    <alternativeName>
        <fullName evidence="4">tRNA pseudouridylate synthase I</fullName>
    </alternativeName>
    <alternativeName>
        <fullName evidence="4">tRNA-uridine isomerase I</fullName>
    </alternativeName>
</protein>
<dbReference type="InterPro" id="IPR001406">
    <property type="entry name" value="PsdUridine_synth_TruA"/>
</dbReference>
<dbReference type="Gene3D" id="3.30.70.660">
    <property type="entry name" value="Pseudouridine synthase I, catalytic domain, C-terminal subdomain"/>
    <property type="match status" value="1"/>
</dbReference>
<keyword evidence="10" id="KW-1185">Reference proteome</keyword>
<organism evidence="9 10">
    <name type="scientific">Zoogloea dura</name>
    <dbReference type="NCBI Taxonomy" id="2728840"/>
    <lineage>
        <taxon>Bacteria</taxon>
        <taxon>Pseudomonadati</taxon>
        <taxon>Pseudomonadota</taxon>
        <taxon>Betaproteobacteria</taxon>
        <taxon>Rhodocyclales</taxon>
        <taxon>Zoogloeaceae</taxon>
        <taxon>Zoogloea</taxon>
    </lineage>
</organism>
<comment type="catalytic activity">
    <reaction evidence="4 7">
        <text>uridine(38/39/40) in tRNA = pseudouridine(38/39/40) in tRNA</text>
        <dbReference type="Rhea" id="RHEA:22376"/>
        <dbReference type="Rhea" id="RHEA-COMP:10085"/>
        <dbReference type="Rhea" id="RHEA-COMP:10087"/>
        <dbReference type="ChEBI" id="CHEBI:65314"/>
        <dbReference type="ChEBI" id="CHEBI:65315"/>
        <dbReference type="EC" id="5.4.99.12"/>
    </reaction>
</comment>
<dbReference type="NCBIfam" id="TIGR00071">
    <property type="entry name" value="hisT_truA"/>
    <property type="match status" value="1"/>
</dbReference>
<gene>
    <name evidence="4 9" type="primary">truA</name>
    <name evidence="9" type="ORF">HHL15_07125</name>
</gene>
<dbReference type="CDD" id="cd02570">
    <property type="entry name" value="PseudoU_synth_EcTruA"/>
    <property type="match status" value="1"/>
</dbReference>
<feature type="domain" description="Pseudouridine synthase I TruA alpha/beta" evidence="8">
    <location>
        <begin position="143"/>
        <end position="245"/>
    </location>
</feature>
<evidence type="ECO:0000256" key="4">
    <source>
        <dbReference type="HAMAP-Rule" id="MF_00171"/>
    </source>
</evidence>
<dbReference type="EMBL" id="JABBGA010000004">
    <property type="protein sequence ID" value="NML25508.1"/>
    <property type="molecule type" value="Genomic_DNA"/>
</dbReference>
<dbReference type="Gene3D" id="3.30.70.580">
    <property type="entry name" value="Pseudouridine synthase I, catalytic domain, N-terminal subdomain"/>
    <property type="match status" value="1"/>
</dbReference>
<feature type="domain" description="Pseudouridine synthase I TruA alpha/beta" evidence="8">
    <location>
        <begin position="9"/>
        <end position="103"/>
    </location>
</feature>
<dbReference type="PANTHER" id="PTHR11142">
    <property type="entry name" value="PSEUDOURIDYLATE SYNTHASE"/>
    <property type="match status" value="1"/>
</dbReference>
<dbReference type="GO" id="GO:0160147">
    <property type="term" value="F:tRNA pseudouridine(38-40) synthase activity"/>
    <property type="evidence" value="ECO:0007669"/>
    <property type="project" value="UniProtKB-EC"/>
</dbReference>
<evidence type="ECO:0000256" key="2">
    <source>
        <dbReference type="ARBA" id="ARBA00022694"/>
    </source>
</evidence>
<dbReference type="Pfam" id="PF01416">
    <property type="entry name" value="PseudoU_synth_1"/>
    <property type="match status" value="2"/>
</dbReference>
<comment type="subunit">
    <text evidence="4">Homodimer.</text>
</comment>
<dbReference type="PANTHER" id="PTHR11142:SF0">
    <property type="entry name" value="TRNA PSEUDOURIDINE SYNTHASE-LIKE 1"/>
    <property type="match status" value="1"/>
</dbReference>
<dbReference type="HAMAP" id="MF_00171">
    <property type="entry name" value="TruA"/>
    <property type="match status" value="1"/>
</dbReference>
<dbReference type="AlphaFoldDB" id="A0A848G015"/>
<evidence type="ECO:0000313" key="9">
    <source>
        <dbReference type="EMBL" id="NML25508.1"/>
    </source>
</evidence>
<evidence type="ECO:0000256" key="3">
    <source>
        <dbReference type="ARBA" id="ARBA00023235"/>
    </source>
</evidence>
<dbReference type="SUPFAM" id="SSF55120">
    <property type="entry name" value="Pseudouridine synthase"/>
    <property type="match status" value="1"/>
</dbReference>
<dbReference type="GO" id="GO:0031119">
    <property type="term" value="P:tRNA pseudouridine synthesis"/>
    <property type="evidence" value="ECO:0007669"/>
    <property type="project" value="UniProtKB-UniRule"/>
</dbReference>
<sequence>MVRVAIGVEYSGELFEGWQIQPHGRTVQNRLEQALSTVAQAPVSVVCAGRTDTGVHATAQVVHFDTCAKRPLEAWVRGTNSHLPPGVSVLWAVEVDDEFHARFSAESRRYRYVLLNRRVRPAILAGRVGWIHGALDEALMAQAAGDLLGEHDFTSFRAAQCQARSPVRTMHSIQVRRHGDVVMFDFHANAFLHHMIRNLVGALVYVGKGRQPPGWMAELLTLRNRSLAAPTFAPDGLYLCGVEYPPRWSLPGGGRIIAPPQLLIPEAPCIAPESRSVA</sequence>
<proteinExistence type="inferred from homology"/>
<name>A0A848G015_9RHOO</name>
<dbReference type="FunFam" id="3.30.70.580:FF:000001">
    <property type="entry name" value="tRNA pseudouridine synthase A"/>
    <property type="match status" value="1"/>
</dbReference>
<dbReference type="GO" id="GO:0003723">
    <property type="term" value="F:RNA binding"/>
    <property type="evidence" value="ECO:0007669"/>
    <property type="project" value="InterPro"/>
</dbReference>
<dbReference type="InterPro" id="IPR020103">
    <property type="entry name" value="PsdUridine_synth_cat_dom_sf"/>
</dbReference>
<accession>A0A848G015</accession>